<feature type="domain" description="Response regulatory" evidence="4">
    <location>
        <begin position="5"/>
        <end position="121"/>
    </location>
</feature>
<dbReference type="PANTHER" id="PTHR42872:SF3">
    <property type="entry name" value="PROTEIN-GLUTAMATE METHYLESTERASE_PROTEIN-GLUTAMINE GLUTAMINASE 1"/>
    <property type="match status" value="1"/>
</dbReference>
<dbReference type="Gene3D" id="3.40.50.2300">
    <property type="match status" value="1"/>
</dbReference>
<keyword evidence="6" id="KW-1185">Reference proteome</keyword>
<dbReference type="PANTHER" id="PTHR42872">
    <property type="entry name" value="PROTEIN-GLUTAMATE METHYLESTERASE/PROTEIN-GLUTAMINE GLUTAMINASE"/>
    <property type="match status" value="1"/>
</dbReference>
<dbReference type="InterPro" id="IPR011006">
    <property type="entry name" value="CheY-like_superfamily"/>
</dbReference>
<dbReference type="AlphaFoldDB" id="A0A1V4SGP1"/>
<dbReference type="OrthoDB" id="9790669at2"/>
<organism evidence="5 6">
    <name type="scientific">Ruminiclostridium hungatei</name>
    <name type="common">Clostridium hungatei</name>
    <dbReference type="NCBI Taxonomy" id="48256"/>
    <lineage>
        <taxon>Bacteria</taxon>
        <taxon>Bacillati</taxon>
        <taxon>Bacillota</taxon>
        <taxon>Clostridia</taxon>
        <taxon>Eubacteriales</taxon>
        <taxon>Oscillospiraceae</taxon>
        <taxon>Ruminiclostridium</taxon>
    </lineage>
</organism>
<evidence type="ECO:0000256" key="2">
    <source>
        <dbReference type="ARBA" id="ARBA00024867"/>
    </source>
</evidence>
<keyword evidence="3" id="KW-0597">Phosphoprotein</keyword>
<evidence type="ECO:0000256" key="1">
    <source>
        <dbReference type="ARBA" id="ARBA00018672"/>
    </source>
</evidence>
<evidence type="ECO:0000313" key="5">
    <source>
        <dbReference type="EMBL" id="OPX42666.1"/>
    </source>
</evidence>
<proteinExistence type="predicted"/>
<evidence type="ECO:0000313" key="6">
    <source>
        <dbReference type="Proteomes" id="UP000191554"/>
    </source>
</evidence>
<evidence type="ECO:0000256" key="3">
    <source>
        <dbReference type="PROSITE-ProRule" id="PRU00169"/>
    </source>
</evidence>
<dbReference type="SMART" id="SM00448">
    <property type="entry name" value="REC"/>
    <property type="match status" value="1"/>
</dbReference>
<comment type="function">
    <text evidence="2">May play the central regulatory role in sporulation. It may be an element of the effector pathway responsible for the activation of sporulation genes in response to nutritional stress. Spo0A may act in concert with spo0H (a sigma factor) to control the expression of some genes that are critical to the sporulation process.</text>
</comment>
<evidence type="ECO:0000259" key="4">
    <source>
        <dbReference type="PROSITE" id="PS50110"/>
    </source>
</evidence>
<reference evidence="5 6" key="1">
    <citation type="submission" date="2017-03" db="EMBL/GenBank/DDBJ databases">
        <title>Genome sequence of Clostridium hungatei DSM 14427.</title>
        <authorList>
            <person name="Poehlein A."/>
            <person name="Daniel R."/>
        </authorList>
    </citation>
    <scope>NUCLEOTIDE SEQUENCE [LARGE SCALE GENOMIC DNA]</scope>
    <source>
        <strain evidence="5 6">DSM 14427</strain>
    </source>
</reference>
<protein>
    <recommendedName>
        <fullName evidence="1">Stage 0 sporulation protein A homolog</fullName>
    </recommendedName>
</protein>
<dbReference type="Proteomes" id="UP000191554">
    <property type="component" value="Unassembled WGS sequence"/>
</dbReference>
<dbReference type="STRING" id="48256.CLHUN_34880"/>
<dbReference type="Pfam" id="PF00072">
    <property type="entry name" value="Response_reg"/>
    <property type="match status" value="1"/>
</dbReference>
<dbReference type="InterPro" id="IPR001789">
    <property type="entry name" value="Sig_transdc_resp-reg_receiver"/>
</dbReference>
<dbReference type="GO" id="GO:0000160">
    <property type="term" value="P:phosphorelay signal transduction system"/>
    <property type="evidence" value="ECO:0007669"/>
    <property type="project" value="InterPro"/>
</dbReference>
<gene>
    <name evidence="5" type="primary">cheY_4</name>
    <name evidence="5" type="ORF">CLHUN_34880</name>
</gene>
<dbReference type="PROSITE" id="PS50110">
    <property type="entry name" value="RESPONSE_REGULATORY"/>
    <property type="match status" value="1"/>
</dbReference>
<feature type="modified residue" description="4-aspartylphosphate" evidence="3">
    <location>
        <position position="56"/>
    </location>
</feature>
<comment type="caution">
    <text evidence="5">The sequence shown here is derived from an EMBL/GenBank/DDBJ whole genome shotgun (WGS) entry which is preliminary data.</text>
</comment>
<name>A0A1V4SGP1_RUMHU</name>
<sequence>MEELKFVVVDDAVFMRTLIKRMIEENSNYVVVGEGANGHEAISQAKKFLPDIMTLDITMPEMDGIMAIKEILNASPNTKIIMVSAMGQQSMVIDAIKMGARDFIVKPFDKTRVQQAIENVLKMK</sequence>
<dbReference type="SUPFAM" id="SSF52172">
    <property type="entry name" value="CheY-like"/>
    <property type="match status" value="1"/>
</dbReference>
<dbReference type="EMBL" id="MZGX01000026">
    <property type="protein sequence ID" value="OPX42666.1"/>
    <property type="molecule type" value="Genomic_DNA"/>
</dbReference>
<dbReference type="RefSeq" id="WP_080065910.1">
    <property type="nucleotide sequence ID" value="NZ_MZGX01000026.1"/>
</dbReference>
<accession>A0A1V4SGP1</accession>